<reference evidence="3 4" key="1">
    <citation type="journal article" date="2007" name="Nature">
        <title>Evolution of genes and genomes on the Drosophila phylogeny.</title>
        <authorList>
            <consortium name="Drosophila 12 Genomes Consortium"/>
            <person name="Clark A.G."/>
            <person name="Eisen M.B."/>
            <person name="Smith D.R."/>
            <person name="Bergman C.M."/>
            <person name="Oliver B."/>
            <person name="Markow T.A."/>
            <person name="Kaufman T.C."/>
            <person name="Kellis M."/>
            <person name="Gelbart W."/>
            <person name="Iyer V.N."/>
            <person name="Pollard D.A."/>
            <person name="Sackton T.B."/>
            <person name="Larracuente A.M."/>
            <person name="Singh N.D."/>
            <person name="Abad J.P."/>
            <person name="Abt D.N."/>
            <person name="Adryan B."/>
            <person name="Aguade M."/>
            <person name="Akashi H."/>
            <person name="Anderson W.W."/>
            <person name="Aquadro C.F."/>
            <person name="Ardell D.H."/>
            <person name="Arguello R."/>
            <person name="Artieri C.G."/>
            <person name="Barbash D.A."/>
            <person name="Barker D."/>
            <person name="Barsanti P."/>
            <person name="Batterham P."/>
            <person name="Batzoglou S."/>
            <person name="Begun D."/>
            <person name="Bhutkar A."/>
            <person name="Blanco E."/>
            <person name="Bosak S.A."/>
            <person name="Bradley R.K."/>
            <person name="Brand A.D."/>
            <person name="Brent M.R."/>
            <person name="Brooks A.N."/>
            <person name="Brown R.H."/>
            <person name="Butlin R.K."/>
            <person name="Caggese C."/>
            <person name="Calvi B.R."/>
            <person name="Bernardo de Carvalho A."/>
            <person name="Caspi A."/>
            <person name="Castrezana S."/>
            <person name="Celniker S.E."/>
            <person name="Chang J.L."/>
            <person name="Chapple C."/>
            <person name="Chatterji S."/>
            <person name="Chinwalla A."/>
            <person name="Civetta A."/>
            <person name="Clifton S.W."/>
            <person name="Comeron J.M."/>
            <person name="Costello J.C."/>
            <person name="Coyne J.A."/>
            <person name="Daub J."/>
            <person name="David R.G."/>
            <person name="Delcher A.L."/>
            <person name="Delehaunty K."/>
            <person name="Do C.B."/>
            <person name="Ebling H."/>
            <person name="Edwards K."/>
            <person name="Eickbush T."/>
            <person name="Evans J.D."/>
            <person name="Filipski A."/>
            <person name="Findeiss S."/>
            <person name="Freyhult E."/>
            <person name="Fulton L."/>
            <person name="Fulton R."/>
            <person name="Garcia A.C."/>
            <person name="Gardiner A."/>
            <person name="Garfield D.A."/>
            <person name="Garvin B.E."/>
            <person name="Gibson G."/>
            <person name="Gilbert D."/>
            <person name="Gnerre S."/>
            <person name="Godfrey J."/>
            <person name="Good R."/>
            <person name="Gotea V."/>
            <person name="Gravely B."/>
            <person name="Greenberg A.J."/>
            <person name="Griffiths-Jones S."/>
            <person name="Gross S."/>
            <person name="Guigo R."/>
            <person name="Gustafson E.A."/>
            <person name="Haerty W."/>
            <person name="Hahn M.W."/>
            <person name="Halligan D.L."/>
            <person name="Halpern A.L."/>
            <person name="Halter G.M."/>
            <person name="Han M.V."/>
            <person name="Heger A."/>
            <person name="Hillier L."/>
            <person name="Hinrichs A.S."/>
            <person name="Holmes I."/>
            <person name="Hoskins R.A."/>
            <person name="Hubisz M.J."/>
            <person name="Hultmark D."/>
            <person name="Huntley M.A."/>
            <person name="Jaffe D.B."/>
            <person name="Jagadeeshan S."/>
            <person name="Jeck W.R."/>
            <person name="Johnson J."/>
            <person name="Jones C.D."/>
            <person name="Jordan W.C."/>
            <person name="Karpen G.H."/>
            <person name="Kataoka E."/>
            <person name="Keightley P.D."/>
            <person name="Kheradpour P."/>
            <person name="Kirkness E.F."/>
            <person name="Koerich L.B."/>
            <person name="Kristiansen K."/>
            <person name="Kudrna D."/>
            <person name="Kulathinal R.J."/>
            <person name="Kumar S."/>
            <person name="Kwok R."/>
            <person name="Lander E."/>
            <person name="Langley C.H."/>
            <person name="Lapoint R."/>
            <person name="Lazzaro B.P."/>
            <person name="Lee S.J."/>
            <person name="Levesque L."/>
            <person name="Li R."/>
            <person name="Lin C.F."/>
            <person name="Lin M.F."/>
            <person name="Lindblad-Toh K."/>
            <person name="Llopart A."/>
            <person name="Long M."/>
            <person name="Low L."/>
            <person name="Lozovsky E."/>
            <person name="Lu J."/>
            <person name="Luo M."/>
            <person name="Machado C.A."/>
            <person name="Makalowski W."/>
            <person name="Marzo M."/>
            <person name="Matsuda M."/>
            <person name="Matzkin L."/>
            <person name="McAllister B."/>
            <person name="McBride C.S."/>
            <person name="McKernan B."/>
            <person name="McKernan K."/>
            <person name="Mendez-Lago M."/>
            <person name="Minx P."/>
            <person name="Mollenhauer M.U."/>
            <person name="Montooth K."/>
            <person name="Mount S.M."/>
            <person name="Mu X."/>
            <person name="Myers E."/>
            <person name="Negre B."/>
            <person name="Newfeld S."/>
            <person name="Nielsen R."/>
            <person name="Noor M.A."/>
            <person name="O'Grady P."/>
            <person name="Pachter L."/>
            <person name="Papaceit M."/>
            <person name="Parisi M.J."/>
            <person name="Parisi M."/>
            <person name="Parts L."/>
            <person name="Pedersen J.S."/>
            <person name="Pesole G."/>
            <person name="Phillippy A.M."/>
            <person name="Ponting C.P."/>
            <person name="Pop M."/>
            <person name="Porcelli D."/>
            <person name="Powell J.R."/>
            <person name="Prohaska S."/>
            <person name="Pruitt K."/>
            <person name="Puig M."/>
            <person name="Quesneville H."/>
            <person name="Ram K.R."/>
            <person name="Rand D."/>
            <person name="Rasmussen M.D."/>
            <person name="Reed L.K."/>
            <person name="Reenan R."/>
            <person name="Reily A."/>
            <person name="Remington K.A."/>
            <person name="Rieger T.T."/>
            <person name="Ritchie M.G."/>
            <person name="Robin C."/>
            <person name="Rogers Y.H."/>
            <person name="Rohde C."/>
            <person name="Rozas J."/>
            <person name="Rubenfield M.J."/>
            <person name="Ruiz A."/>
            <person name="Russo S."/>
            <person name="Salzberg S.L."/>
            <person name="Sanchez-Gracia A."/>
            <person name="Saranga D.J."/>
            <person name="Sato H."/>
            <person name="Schaeffer S.W."/>
            <person name="Schatz M.C."/>
            <person name="Schlenke T."/>
            <person name="Schwartz R."/>
            <person name="Segarra C."/>
            <person name="Singh R.S."/>
            <person name="Sirot L."/>
            <person name="Sirota M."/>
            <person name="Sisneros N.B."/>
            <person name="Smith C.D."/>
            <person name="Smith T.F."/>
            <person name="Spieth J."/>
            <person name="Stage D.E."/>
            <person name="Stark A."/>
            <person name="Stephan W."/>
            <person name="Strausberg R.L."/>
            <person name="Strempel S."/>
            <person name="Sturgill D."/>
            <person name="Sutton G."/>
            <person name="Sutton G.G."/>
            <person name="Tao W."/>
            <person name="Teichmann S."/>
            <person name="Tobari Y.N."/>
            <person name="Tomimura Y."/>
            <person name="Tsolas J.M."/>
            <person name="Valente V.L."/>
            <person name="Venter E."/>
            <person name="Venter J.C."/>
            <person name="Vicario S."/>
            <person name="Vieira F.G."/>
            <person name="Vilella A.J."/>
            <person name="Villasante A."/>
            <person name="Walenz B."/>
            <person name="Wang J."/>
            <person name="Wasserman M."/>
            <person name="Watts T."/>
            <person name="Wilson D."/>
            <person name="Wilson R.K."/>
            <person name="Wing R.A."/>
            <person name="Wolfner M.F."/>
            <person name="Wong A."/>
            <person name="Wong G.K."/>
            <person name="Wu C.I."/>
            <person name="Wu G."/>
            <person name="Yamamoto D."/>
            <person name="Yang H.P."/>
            <person name="Yang S.P."/>
            <person name="Yorke J.A."/>
            <person name="Yoshida K."/>
            <person name="Zdobnov E."/>
            <person name="Zhang P."/>
            <person name="Zhang Y."/>
            <person name="Zimin A.V."/>
            <person name="Baldwin J."/>
            <person name="Abdouelleil A."/>
            <person name="Abdulkadir J."/>
            <person name="Abebe A."/>
            <person name="Abera B."/>
            <person name="Abreu J."/>
            <person name="Acer S.C."/>
            <person name="Aftuck L."/>
            <person name="Alexander A."/>
            <person name="An P."/>
            <person name="Anderson E."/>
            <person name="Anderson S."/>
            <person name="Arachi H."/>
            <person name="Azer M."/>
            <person name="Bachantsang P."/>
            <person name="Barry A."/>
            <person name="Bayul T."/>
            <person name="Berlin A."/>
            <person name="Bessette D."/>
            <person name="Bloom T."/>
            <person name="Blye J."/>
            <person name="Boguslavskiy L."/>
            <person name="Bonnet C."/>
            <person name="Boukhgalter B."/>
            <person name="Bourzgui I."/>
            <person name="Brown A."/>
            <person name="Cahill P."/>
            <person name="Channer S."/>
            <person name="Cheshatsang Y."/>
            <person name="Chuda L."/>
            <person name="Citroen M."/>
            <person name="Collymore A."/>
            <person name="Cooke P."/>
            <person name="Costello M."/>
            <person name="D'Aco K."/>
            <person name="Daza R."/>
            <person name="De Haan G."/>
            <person name="DeGray S."/>
            <person name="DeMaso C."/>
            <person name="Dhargay N."/>
            <person name="Dooley K."/>
            <person name="Dooley E."/>
            <person name="Doricent M."/>
            <person name="Dorje P."/>
            <person name="Dorjee K."/>
            <person name="Dupes A."/>
            <person name="Elong R."/>
            <person name="Falk J."/>
            <person name="Farina A."/>
            <person name="Faro S."/>
            <person name="Ferguson D."/>
            <person name="Fisher S."/>
            <person name="Foley C.D."/>
            <person name="Franke A."/>
            <person name="Friedrich D."/>
            <person name="Gadbois L."/>
            <person name="Gearin G."/>
            <person name="Gearin C.R."/>
            <person name="Giannoukos G."/>
            <person name="Goode T."/>
            <person name="Graham J."/>
            <person name="Grandbois E."/>
            <person name="Grewal S."/>
            <person name="Gyaltsen K."/>
            <person name="Hafez N."/>
            <person name="Hagos B."/>
            <person name="Hall J."/>
            <person name="Henson C."/>
            <person name="Hollinger A."/>
            <person name="Honan T."/>
            <person name="Huard M.D."/>
            <person name="Hughes L."/>
            <person name="Hurhula B."/>
            <person name="Husby M.E."/>
            <person name="Kamat A."/>
            <person name="Kanga B."/>
            <person name="Kashin S."/>
            <person name="Khazanovich D."/>
            <person name="Kisner P."/>
            <person name="Lance K."/>
            <person name="Lara M."/>
            <person name="Lee W."/>
            <person name="Lennon N."/>
            <person name="Letendre F."/>
            <person name="LeVine R."/>
            <person name="Lipovsky A."/>
            <person name="Liu X."/>
            <person name="Liu J."/>
            <person name="Liu S."/>
            <person name="Lokyitsang T."/>
            <person name="Lokyitsang Y."/>
            <person name="Lubonja R."/>
            <person name="Lui A."/>
            <person name="MacDonald P."/>
            <person name="Magnisalis V."/>
            <person name="Maru K."/>
            <person name="Matthews C."/>
            <person name="McCusker W."/>
            <person name="McDonough S."/>
            <person name="Mehta T."/>
            <person name="Meldrim J."/>
            <person name="Meneus L."/>
            <person name="Mihai O."/>
            <person name="Mihalev A."/>
            <person name="Mihova T."/>
            <person name="Mittelman R."/>
            <person name="Mlenga V."/>
            <person name="Montmayeur A."/>
            <person name="Mulrain L."/>
            <person name="Navidi A."/>
            <person name="Naylor J."/>
            <person name="Negash T."/>
            <person name="Nguyen T."/>
            <person name="Nguyen N."/>
            <person name="Nicol R."/>
            <person name="Norbu C."/>
            <person name="Norbu N."/>
            <person name="Novod N."/>
            <person name="O'Neill B."/>
            <person name="Osman S."/>
            <person name="Markiewicz E."/>
            <person name="Oyono O.L."/>
            <person name="Patti C."/>
            <person name="Phunkhang P."/>
            <person name="Pierre F."/>
            <person name="Priest M."/>
            <person name="Raghuraman S."/>
            <person name="Rege F."/>
            <person name="Reyes R."/>
            <person name="Rise C."/>
            <person name="Rogov P."/>
            <person name="Ross K."/>
            <person name="Ryan E."/>
            <person name="Settipalli S."/>
            <person name="Shea T."/>
            <person name="Sherpa N."/>
            <person name="Shi L."/>
            <person name="Shih D."/>
            <person name="Sparrow T."/>
            <person name="Spaulding J."/>
            <person name="Stalker J."/>
            <person name="Stange-Thomann N."/>
            <person name="Stavropoulos S."/>
            <person name="Stone C."/>
            <person name="Strader C."/>
            <person name="Tesfaye S."/>
            <person name="Thomson T."/>
            <person name="Thoulutsang Y."/>
            <person name="Thoulutsang D."/>
            <person name="Topham K."/>
            <person name="Topping I."/>
            <person name="Tsamla T."/>
            <person name="Vassiliev H."/>
            <person name="Vo A."/>
            <person name="Wangchuk T."/>
            <person name="Wangdi T."/>
            <person name="Weiand M."/>
            <person name="Wilkinson J."/>
            <person name="Wilson A."/>
            <person name="Yadav S."/>
            <person name="Young G."/>
            <person name="Yu Q."/>
            <person name="Zembek L."/>
            <person name="Zhong D."/>
            <person name="Zimmer A."/>
            <person name="Zwirko Z."/>
            <person name="Jaffe D.B."/>
            <person name="Alvarez P."/>
            <person name="Brockman W."/>
            <person name="Butler J."/>
            <person name="Chin C."/>
            <person name="Gnerre S."/>
            <person name="Grabherr M."/>
            <person name="Kleber M."/>
            <person name="Mauceli E."/>
            <person name="MacCallum I."/>
        </authorList>
    </citation>
    <scope>NUCLEOTIDE SEQUENCE [LARGE SCALE GENOMIC DNA]</scope>
    <source>
        <strain evidence="4">MSH-3 / Tucson 14011-0111.49</strain>
    </source>
</reference>
<organism evidence="4">
    <name type="scientific">Drosophila persimilis</name>
    <name type="common">Fruit fly</name>
    <dbReference type="NCBI Taxonomy" id="7234"/>
    <lineage>
        <taxon>Eukaryota</taxon>
        <taxon>Metazoa</taxon>
        <taxon>Ecdysozoa</taxon>
        <taxon>Arthropoda</taxon>
        <taxon>Hexapoda</taxon>
        <taxon>Insecta</taxon>
        <taxon>Pterygota</taxon>
        <taxon>Neoptera</taxon>
        <taxon>Endopterygota</taxon>
        <taxon>Diptera</taxon>
        <taxon>Brachycera</taxon>
        <taxon>Muscomorpha</taxon>
        <taxon>Ephydroidea</taxon>
        <taxon>Drosophilidae</taxon>
        <taxon>Drosophila</taxon>
        <taxon>Sophophora</taxon>
    </lineage>
</organism>
<evidence type="ECO:0000256" key="1">
    <source>
        <dbReference type="SAM" id="Coils"/>
    </source>
</evidence>
<evidence type="ECO:0000313" key="3">
    <source>
        <dbReference type="EMBL" id="EDW37122.1"/>
    </source>
</evidence>
<dbReference type="OrthoDB" id="6145874at2759"/>
<dbReference type="AlphaFoldDB" id="B4GKF6"/>
<dbReference type="GO" id="GO:0005615">
    <property type="term" value="C:extracellular space"/>
    <property type="evidence" value="ECO:0007669"/>
    <property type="project" value="TreeGrafter"/>
</dbReference>
<gene>
    <name evidence="3" type="primary">Dper\GL25693</name>
    <name evidence="3" type="ORF">Dper_GL25693</name>
</gene>
<name>B4GKF6_DROPE</name>
<dbReference type="OMA" id="TEIHTIR"/>
<dbReference type="EMBL" id="CH479184">
    <property type="protein sequence ID" value="EDW37122.1"/>
    <property type="molecule type" value="Genomic_DNA"/>
</dbReference>
<dbReference type="PhylomeDB" id="B4GKF6"/>
<feature type="domain" description="Fibrinogen C-terminal" evidence="2">
    <location>
        <begin position="105"/>
        <end position="276"/>
    </location>
</feature>
<proteinExistence type="predicted"/>
<dbReference type="STRING" id="7234.B4GKF6"/>
<dbReference type="InterPro" id="IPR036056">
    <property type="entry name" value="Fibrinogen-like_C"/>
</dbReference>
<keyword evidence="4" id="KW-1185">Reference proteome</keyword>
<dbReference type="PROSITE" id="PS51406">
    <property type="entry name" value="FIBRINOGEN_C_2"/>
    <property type="match status" value="1"/>
</dbReference>
<dbReference type="InterPro" id="IPR050373">
    <property type="entry name" value="Fibrinogen_C-term_domain"/>
</dbReference>
<dbReference type="eggNOG" id="KOG2579">
    <property type="taxonomic scope" value="Eukaryota"/>
</dbReference>
<dbReference type="Pfam" id="PF00147">
    <property type="entry name" value="Fibrinogen_C"/>
    <property type="match status" value="1"/>
</dbReference>
<dbReference type="InterPro" id="IPR014716">
    <property type="entry name" value="Fibrinogen_a/b/g_C_1"/>
</dbReference>
<sequence length="276" mass="32227">MEDLKVQLKVNEMLKQMEHLKQQTDAKIKSSYQQLKDKETELHLKAIKILKIEKDFKDREAEIFDKKDQISKMEMQTQSREAQIQSKDKSIRELEDQANSLKQKLKDISEASSCLPFTNSTEIHTISLPGIDPFVVPCNSSVSGSGWTVIHRRNNVYFNRIFNDYKLGFGDLRKNFFLGMEKIHQMTLLQPHELYIQLQHVNGETSYARYDDFKVGSEKEKYELISLGKYSGTAADSLAHLNVNFFLWDLDNAGDKEVDSEDEDRDAWWCRYLQEK</sequence>
<dbReference type="PANTHER" id="PTHR19143:SF327">
    <property type="entry name" value="FI21813P1-RELATED"/>
    <property type="match status" value="1"/>
</dbReference>
<accession>B4GKF6</accession>
<dbReference type="HOGENOM" id="CLU_038628_1_1_1"/>
<feature type="coiled-coil region" evidence="1">
    <location>
        <begin position="84"/>
        <end position="111"/>
    </location>
</feature>
<dbReference type="SMR" id="B4GKF6"/>
<dbReference type="Gene3D" id="3.90.215.10">
    <property type="entry name" value="Gamma Fibrinogen, chain A, domain 1"/>
    <property type="match status" value="1"/>
</dbReference>
<dbReference type="SUPFAM" id="SSF56496">
    <property type="entry name" value="Fibrinogen C-terminal domain-like"/>
    <property type="match status" value="1"/>
</dbReference>
<protein>
    <submittedName>
        <fullName evidence="3">GL25693</fullName>
    </submittedName>
</protein>
<keyword evidence="1" id="KW-0175">Coiled coil</keyword>
<evidence type="ECO:0000313" key="4">
    <source>
        <dbReference type="Proteomes" id="UP000008744"/>
    </source>
</evidence>
<dbReference type="Proteomes" id="UP000008744">
    <property type="component" value="Unassembled WGS sequence"/>
</dbReference>
<evidence type="ECO:0000259" key="2">
    <source>
        <dbReference type="PROSITE" id="PS51406"/>
    </source>
</evidence>
<dbReference type="PANTHER" id="PTHR19143">
    <property type="entry name" value="FIBRINOGEN/TENASCIN/ANGIOPOEITIN"/>
    <property type="match status" value="1"/>
</dbReference>
<dbReference type="InterPro" id="IPR002181">
    <property type="entry name" value="Fibrinogen_a/b/g_C_dom"/>
</dbReference>
<dbReference type="SMART" id="SM00186">
    <property type="entry name" value="FBG"/>
    <property type="match status" value="1"/>
</dbReference>